<dbReference type="AlphaFoldDB" id="A0A834C9N9"/>
<feature type="region of interest" description="Disordered" evidence="1">
    <location>
        <begin position="89"/>
        <end position="111"/>
    </location>
</feature>
<proteinExistence type="predicted"/>
<evidence type="ECO:0000313" key="3">
    <source>
        <dbReference type="Proteomes" id="UP000646548"/>
    </source>
</evidence>
<evidence type="ECO:0000313" key="2">
    <source>
        <dbReference type="EMBL" id="KAF6723729.1"/>
    </source>
</evidence>
<dbReference type="Proteomes" id="UP000646548">
    <property type="component" value="Unassembled WGS sequence"/>
</dbReference>
<evidence type="ECO:0000256" key="1">
    <source>
        <dbReference type="SAM" id="MobiDB-lite"/>
    </source>
</evidence>
<accession>A0A834C9N9</accession>
<name>A0A834C9N9_ORYME</name>
<gene>
    <name evidence="2" type="ORF">FQA47_018715</name>
</gene>
<protein>
    <submittedName>
        <fullName evidence="2">Uncharacterized protein</fullName>
    </submittedName>
</protein>
<sequence>MLLSVVLSDCRSGRQQEEESRDSCIPPARYAPDGKDFHLEEARLRGGEAAEFSRRESQVSLKVRLRSELPRKLVRATAVCLRFSAGAKMDDPCKHTRSTRGCVSSSSSSSSSLSCEKFSVSLTVLSFEKSFCIFQPEK</sequence>
<reference evidence="2" key="1">
    <citation type="journal article" name="BMC Genomics">
        <title>Long-read sequencing and de novo genome assembly of marine medaka (Oryzias melastigma).</title>
        <authorList>
            <person name="Liang P."/>
            <person name="Saqib H.S.A."/>
            <person name="Ni X."/>
            <person name="Shen Y."/>
        </authorList>
    </citation>
    <scope>NUCLEOTIDE SEQUENCE</scope>
    <source>
        <strain evidence="2">Bigg-433</strain>
    </source>
</reference>
<comment type="caution">
    <text evidence="2">The sequence shown here is derived from an EMBL/GenBank/DDBJ whole genome shotgun (WGS) entry which is preliminary data.</text>
</comment>
<organism evidence="2 3">
    <name type="scientific">Oryzias melastigma</name>
    <name type="common">Marine medaka</name>
    <dbReference type="NCBI Taxonomy" id="30732"/>
    <lineage>
        <taxon>Eukaryota</taxon>
        <taxon>Metazoa</taxon>
        <taxon>Chordata</taxon>
        <taxon>Craniata</taxon>
        <taxon>Vertebrata</taxon>
        <taxon>Euteleostomi</taxon>
        <taxon>Actinopterygii</taxon>
        <taxon>Neopterygii</taxon>
        <taxon>Teleostei</taxon>
        <taxon>Neoteleostei</taxon>
        <taxon>Acanthomorphata</taxon>
        <taxon>Ovalentaria</taxon>
        <taxon>Atherinomorphae</taxon>
        <taxon>Beloniformes</taxon>
        <taxon>Adrianichthyidae</taxon>
        <taxon>Oryziinae</taxon>
        <taxon>Oryzias</taxon>
    </lineage>
</organism>
<dbReference type="EMBL" id="WKFB01000416">
    <property type="protein sequence ID" value="KAF6723729.1"/>
    <property type="molecule type" value="Genomic_DNA"/>
</dbReference>